<evidence type="ECO:0000256" key="13">
    <source>
        <dbReference type="SAM" id="MobiDB-lite"/>
    </source>
</evidence>
<keyword evidence="8 12" id="KW-0811">Translocation</keyword>
<dbReference type="AlphaFoldDB" id="A0A2A9PG64"/>
<reference evidence="15 16" key="2">
    <citation type="journal article" date="2017" name="Sci. Rep.">
        <title>Ant-infecting Ophiocordyceps genomes reveal a high diversity of potential behavioral manipulation genes and a possible major role for enterotoxins.</title>
        <authorList>
            <person name="de Bekker C."/>
            <person name="Ohm R.A."/>
            <person name="Evans H.C."/>
            <person name="Brachmann A."/>
            <person name="Hughes D.P."/>
        </authorList>
    </citation>
    <scope>NUCLEOTIDE SEQUENCE [LARGE SCALE GENOMIC DNA]</scope>
    <source>
        <strain evidence="15 16">SC16a</strain>
    </source>
</reference>
<keyword evidence="7 12" id="KW-0653">Protein transport</keyword>
<evidence type="ECO:0000313" key="16">
    <source>
        <dbReference type="Proteomes" id="UP000037136"/>
    </source>
</evidence>
<comment type="domain">
    <text evidence="12">The twin CX3C motif contains 4 conserved Cys residues that form 2 disulfide bonds in the mitochondrial intermembrane space.</text>
</comment>
<evidence type="ECO:0000313" key="15">
    <source>
        <dbReference type="EMBL" id="PFH60379.1"/>
    </source>
</evidence>
<keyword evidence="5 12" id="KW-0472">Membrane</keyword>
<feature type="compositionally biased region" description="Polar residues" evidence="13">
    <location>
        <begin position="38"/>
        <end position="54"/>
    </location>
</feature>
<organism evidence="15 16">
    <name type="scientific">Ophiocordyceps unilateralis</name>
    <name type="common">Zombie-ant fungus</name>
    <name type="synonym">Torrubia unilateralis</name>
    <dbReference type="NCBI Taxonomy" id="268505"/>
    <lineage>
        <taxon>Eukaryota</taxon>
        <taxon>Fungi</taxon>
        <taxon>Dikarya</taxon>
        <taxon>Ascomycota</taxon>
        <taxon>Pezizomycotina</taxon>
        <taxon>Sordariomycetes</taxon>
        <taxon>Hypocreomycetidae</taxon>
        <taxon>Hypocreales</taxon>
        <taxon>Ophiocordycipitaceae</taxon>
        <taxon>Ophiocordyceps</taxon>
    </lineage>
</organism>
<protein>
    <recommendedName>
        <fullName evidence="12">Mitochondrial import inner membrane translocase subunit</fullName>
    </recommendedName>
</protein>
<evidence type="ECO:0000256" key="2">
    <source>
        <dbReference type="ARBA" id="ARBA00006720"/>
    </source>
</evidence>
<evidence type="ECO:0000256" key="3">
    <source>
        <dbReference type="ARBA" id="ARBA00022448"/>
    </source>
</evidence>
<evidence type="ECO:0000256" key="9">
    <source>
        <dbReference type="ARBA" id="ARBA00023128"/>
    </source>
</evidence>
<dbReference type="OrthoDB" id="1551503at2759"/>
<dbReference type="GO" id="GO:0046872">
    <property type="term" value="F:metal ion binding"/>
    <property type="evidence" value="ECO:0007669"/>
    <property type="project" value="UniProtKB-KW"/>
</dbReference>
<name>A0A2A9PG64_OPHUN</name>
<comment type="subcellular location">
    <subcellularLocation>
        <location evidence="1 12">Mitochondrion inner membrane</location>
        <topology evidence="1 12">Peripheral membrane protein</topology>
        <orientation evidence="1 12">Intermembrane side</orientation>
    </subcellularLocation>
</comment>
<dbReference type="InterPro" id="IPR004217">
    <property type="entry name" value="Tim10-like"/>
</dbReference>
<keyword evidence="6" id="KW-0862">Zinc</keyword>
<comment type="function">
    <text evidence="12">Mitochondrial intermembrane chaperone that participates in the import and insertion of some multi-pass transmembrane proteins into the mitochondrial inner membrane. Also required for the transfer of beta-barrel precursors from the TOM complex to the sorting and assembly machinery (SAM complex) of the outer membrane. Acts as a chaperone-like protein that protects the hydrophobic precursors from aggregation and guide them through the mitochondrial intermembrane space.</text>
</comment>
<evidence type="ECO:0000256" key="10">
    <source>
        <dbReference type="ARBA" id="ARBA00023157"/>
    </source>
</evidence>
<comment type="subunit">
    <text evidence="12">Heterohexamer.</text>
</comment>
<evidence type="ECO:0000256" key="6">
    <source>
        <dbReference type="ARBA" id="ARBA00022833"/>
    </source>
</evidence>
<evidence type="ECO:0000256" key="8">
    <source>
        <dbReference type="ARBA" id="ARBA00023010"/>
    </source>
</evidence>
<evidence type="ECO:0000256" key="1">
    <source>
        <dbReference type="ARBA" id="ARBA00004137"/>
    </source>
</evidence>
<keyword evidence="9 12" id="KW-0496">Mitochondrion</keyword>
<dbReference type="Proteomes" id="UP000037136">
    <property type="component" value="Unassembled WGS sequence"/>
</dbReference>
<keyword evidence="4" id="KW-0479">Metal-binding</keyword>
<dbReference type="Gene3D" id="1.10.287.810">
    <property type="entry name" value="Mitochondrial import inner membrane translocase subunit tim13 like domains"/>
    <property type="match status" value="1"/>
</dbReference>
<sequence>MGLNSLGKRPAITARPSLLRQPFSRPLPKGPLQGRSVGATSQLTNHQPNLSSSQLAPIMDSLSSAEQRLLEQRIQKRQVKEFTGVFGSLVEHCFISCVDDFTSKALSTRENGCISRCVNKWMASQQRLSERFQEHNARLSQQMQNK</sequence>
<dbReference type="STRING" id="268505.A0A2A9PG64"/>
<keyword evidence="11 12" id="KW-0143">Chaperone</keyword>
<dbReference type="GO" id="GO:0005743">
    <property type="term" value="C:mitochondrial inner membrane"/>
    <property type="evidence" value="ECO:0007669"/>
    <property type="project" value="UniProtKB-SubCell"/>
</dbReference>
<dbReference type="Pfam" id="PF02953">
    <property type="entry name" value="zf-Tim10_DDP"/>
    <property type="match status" value="1"/>
</dbReference>
<dbReference type="EMBL" id="LAZP02000132">
    <property type="protein sequence ID" value="PFH60379.1"/>
    <property type="molecule type" value="Genomic_DNA"/>
</dbReference>
<reference evidence="15 16" key="1">
    <citation type="journal article" date="2015" name="BMC Genomics">
        <title>Gene expression during zombie ant biting behavior reflects the complexity underlying fungal parasitic behavioral manipulation.</title>
        <authorList>
            <person name="de Bekker C."/>
            <person name="Ohm R.A."/>
            <person name="Loreto R.G."/>
            <person name="Sebastian A."/>
            <person name="Albert I."/>
            <person name="Merrow M."/>
            <person name="Brachmann A."/>
            <person name="Hughes D.P."/>
        </authorList>
    </citation>
    <scope>NUCLEOTIDE SEQUENCE [LARGE SCALE GENOMIC DNA]</scope>
    <source>
        <strain evidence="15 16">SC16a</strain>
    </source>
</reference>
<feature type="domain" description="Tim10-like" evidence="14">
    <location>
        <begin position="72"/>
        <end position="134"/>
    </location>
</feature>
<dbReference type="InterPro" id="IPR050673">
    <property type="entry name" value="Mito_inner_translocase_sub"/>
</dbReference>
<keyword evidence="3 12" id="KW-0813">Transport</keyword>
<evidence type="ECO:0000256" key="5">
    <source>
        <dbReference type="ARBA" id="ARBA00022792"/>
    </source>
</evidence>
<keyword evidence="5 12" id="KW-0999">Mitochondrion inner membrane</keyword>
<evidence type="ECO:0000256" key="7">
    <source>
        <dbReference type="ARBA" id="ARBA00022927"/>
    </source>
</evidence>
<feature type="region of interest" description="Disordered" evidence="13">
    <location>
        <begin position="1"/>
        <end position="54"/>
    </location>
</feature>
<dbReference type="SUPFAM" id="SSF144122">
    <property type="entry name" value="Tim10-like"/>
    <property type="match status" value="1"/>
</dbReference>
<evidence type="ECO:0000256" key="11">
    <source>
        <dbReference type="ARBA" id="ARBA00023186"/>
    </source>
</evidence>
<gene>
    <name evidence="15" type="ORF">XA68_11042</name>
</gene>
<proteinExistence type="inferred from homology"/>
<evidence type="ECO:0000256" key="4">
    <source>
        <dbReference type="ARBA" id="ARBA00022723"/>
    </source>
</evidence>
<keyword evidence="10 12" id="KW-1015">Disulfide bond</keyword>
<comment type="similarity">
    <text evidence="2 12">Belongs to the small Tim family.</text>
</comment>
<keyword evidence="16" id="KW-1185">Reference proteome</keyword>
<accession>A0A2A9PG64</accession>
<dbReference type="GO" id="GO:0015031">
    <property type="term" value="P:protein transport"/>
    <property type="evidence" value="ECO:0007669"/>
    <property type="project" value="UniProtKB-KW"/>
</dbReference>
<comment type="caution">
    <text evidence="15">The sequence shown here is derived from an EMBL/GenBank/DDBJ whole genome shotgun (WGS) entry which is preliminary data.</text>
</comment>
<evidence type="ECO:0000256" key="12">
    <source>
        <dbReference type="RuleBase" id="RU367043"/>
    </source>
</evidence>
<evidence type="ECO:0000259" key="14">
    <source>
        <dbReference type="Pfam" id="PF02953"/>
    </source>
</evidence>
<dbReference type="InterPro" id="IPR035427">
    <property type="entry name" value="Tim10-like_dom_sf"/>
</dbReference>
<dbReference type="PANTHER" id="PTHR13172">
    <property type="entry name" value="MITOCHONDRIAL IMPORT INNER MEMBRANE TRANSLOCASE SUBUNIT TIM9B"/>
    <property type="match status" value="1"/>
</dbReference>